<protein>
    <submittedName>
        <fullName evidence="7">Glycosyltransferase family 61 protein</fullName>
    </submittedName>
</protein>
<dbReference type="Proteomes" id="UP001153555">
    <property type="component" value="Unassembled WGS sequence"/>
</dbReference>
<evidence type="ECO:0000256" key="2">
    <source>
        <dbReference type="ARBA" id="ARBA00022676"/>
    </source>
</evidence>
<dbReference type="GO" id="GO:0016763">
    <property type="term" value="F:pentosyltransferase activity"/>
    <property type="evidence" value="ECO:0007669"/>
    <property type="project" value="UniProtKB-ARBA"/>
</dbReference>
<evidence type="ECO:0000256" key="3">
    <source>
        <dbReference type="ARBA" id="ARBA00022679"/>
    </source>
</evidence>
<dbReference type="PANTHER" id="PTHR20961">
    <property type="entry name" value="GLYCOSYLTRANSFERASE"/>
    <property type="match status" value="1"/>
</dbReference>
<dbReference type="Pfam" id="PF04577">
    <property type="entry name" value="Glyco_transf_61"/>
    <property type="match status" value="1"/>
</dbReference>
<evidence type="ECO:0000256" key="4">
    <source>
        <dbReference type="ARBA" id="ARBA00023180"/>
    </source>
</evidence>
<keyword evidence="5" id="KW-0812">Transmembrane</keyword>
<organism evidence="7 8">
    <name type="scientific">Striga hermonthica</name>
    <name type="common">Purple witchweed</name>
    <name type="synonym">Buchnera hermonthica</name>
    <dbReference type="NCBI Taxonomy" id="68872"/>
    <lineage>
        <taxon>Eukaryota</taxon>
        <taxon>Viridiplantae</taxon>
        <taxon>Streptophyta</taxon>
        <taxon>Embryophyta</taxon>
        <taxon>Tracheophyta</taxon>
        <taxon>Spermatophyta</taxon>
        <taxon>Magnoliopsida</taxon>
        <taxon>eudicotyledons</taxon>
        <taxon>Gunneridae</taxon>
        <taxon>Pentapetalae</taxon>
        <taxon>asterids</taxon>
        <taxon>lamiids</taxon>
        <taxon>Lamiales</taxon>
        <taxon>Orobanchaceae</taxon>
        <taxon>Buchnereae</taxon>
        <taxon>Striga</taxon>
    </lineage>
</organism>
<sequence>MKDNTMSSTDQKLVFSRSFSRKEQKIFGCGALVGCLIVAVTFSTVFKSYLHPISDHFEVETTIYPSIRNWSDSRSDVYEITGDVRFDGRSFTIFADYAIDNNASEWTVKPYARKFDEFAMSKVSSLTVKHVMSSHKDSNRNNDETPIKMPNCDRMSRVWTPVVVFSTGGFSSNYFHAFTDVLLPLYSTSIRFGRDVLLVTLDGPLSWAHKYKKILDRLSKYDVISIPKSENHDRAFCFSRVVVGLRAEREFTANERSTPEFARLVRSAYSLKRGVVYSKSSPRSRMLIVCRRKGRRLVNRVEVVRVAQGLGFDVVMREMGDDMAEVARLVNGFDVMVAVHGAGLTNMVFLPRGAIVVQVVPYGLQWVARKCFEGFARSMKLWYLAYEAGLNESSLAVSGENPDVVRRKGWGAFKALYLDGQDLRVDLVRFRGTLMKAWELLHV</sequence>
<keyword evidence="2" id="KW-0328">Glycosyltransferase</keyword>
<dbReference type="GO" id="GO:0000139">
    <property type="term" value="C:Golgi membrane"/>
    <property type="evidence" value="ECO:0007669"/>
    <property type="project" value="UniProtKB-SubCell"/>
</dbReference>
<dbReference type="PANTHER" id="PTHR20961:SF5">
    <property type="entry name" value="GLYCOSYLTRANSFERASE-RELATED"/>
    <property type="match status" value="1"/>
</dbReference>
<keyword evidence="5" id="KW-0472">Membrane</keyword>
<comment type="caution">
    <text evidence="7">The sequence shown here is derived from an EMBL/GenBank/DDBJ whole genome shotgun (WGS) entry which is preliminary data.</text>
</comment>
<dbReference type="InterPro" id="IPR007657">
    <property type="entry name" value="Glycosyltransferase_61"/>
</dbReference>
<evidence type="ECO:0000313" key="8">
    <source>
        <dbReference type="Proteomes" id="UP001153555"/>
    </source>
</evidence>
<evidence type="ECO:0000259" key="6">
    <source>
        <dbReference type="Pfam" id="PF04577"/>
    </source>
</evidence>
<dbReference type="InterPro" id="IPR049625">
    <property type="entry name" value="Glyco_transf_61_cat"/>
</dbReference>
<dbReference type="OrthoDB" id="529273at2759"/>
<evidence type="ECO:0000313" key="7">
    <source>
        <dbReference type="EMBL" id="CAA0838659.1"/>
    </source>
</evidence>
<evidence type="ECO:0000256" key="1">
    <source>
        <dbReference type="ARBA" id="ARBA00004323"/>
    </source>
</evidence>
<feature type="domain" description="Glycosyltransferase 61 catalytic" evidence="6">
    <location>
        <begin position="174"/>
        <end position="357"/>
    </location>
</feature>
<dbReference type="EMBL" id="CACSLK010031421">
    <property type="protein sequence ID" value="CAA0838659.1"/>
    <property type="molecule type" value="Genomic_DNA"/>
</dbReference>
<feature type="transmembrane region" description="Helical" evidence="5">
    <location>
        <begin position="26"/>
        <end position="46"/>
    </location>
</feature>
<keyword evidence="8" id="KW-1185">Reference proteome</keyword>
<gene>
    <name evidence="7" type="ORF">SHERM_05237</name>
</gene>
<keyword evidence="5" id="KW-1133">Transmembrane helix</keyword>
<dbReference type="AlphaFoldDB" id="A0A9N7NV66"/>
<keyword evidence="3" id="KW-0808">Transferase</keyword>
<name>A0A9N7NV66_STRHE</name>
<evidence type="ECO:0000256" key="5">
    <source>
        <dbReference type="SAM" id="Phobius"/>
    </source>
</evidence>
<comment type="subcellular location">
    <subcellularLocation>
        <location evidence="1">Golgi apparatus membrane</location>
        <topology evidence="1">Single-pass type II membrane protein</topology>
    </subcellularLocation>
</comment>
<reference evidence="7" key="1">
    <citation type="submission" date="2019-12" db="EMBL/GenBank/DDBJ databases">
        <authorList>
            <person name="Scholes J."/>
        </authorList>
    </citation>
    <scope>NUCLEOTIDE SEQUENCE</scope>
</reference>
<proteinExistence type="predicted"/>
<accession>A0A9N7NV66</accession>
<keyword evidence="4" id="KW-0325">Glycoprotein</keyword>